<dbReference type="SMART" id="SM00028">
    <property type="entry name" value="TPR"/>
    <property type="match status" value="8"/>
</dbReference>
<gene>
    <name evidence="4" type="ORF">FYK55_25115</name>
</gene>
<dbReference type="Pfam" id="PF13424">
    <property type="entry name" value="TPR_12"/>
    <property type="match status" value="1"/>
</dbReference>
<evidence type="ECO:0000313" key="5">
    <source>
        <dbReference type="Proteomes" id="UP000324479"/>
    </source>
</evidence>
<keyword evidence="2 3" id="KW-0802">TPR repeat</keyword>
<organism evidence="4 5">
    <name type="scientific">Roseiconus nitratireducens</name>
    <dbReference type="NCBI Taxonomy" id="2605748"/>
    <lineage>
        <taxon>Bacteria</taxon>
        <taxon>Pseudomonadati</taxon>
        <taxon>Planctomycetota</taxon>
        <taxon>Planctomycetia</taxon>
        <taxon>Pirellulales</taxon>
        <taxon>Pirellulaceae</taxon>
        <taxon>Roseiconus</taxon>
    </lineage>
</organism>
<dbReference type="Pfam" id="PF13432">
    <property type="entry name" value="TPR_16"/>
    <property type="match status" value="1"/>
</dbReference>
<accession>A0A5M6CVF0</accession>
<dbReference type="PANTHER" id="PTHR44943">
    <property type="entry name" value="CELLULOSE SYNTHASE OPERON PROTEIN C"/>
    <property type="match status" value="1"/>
</dbReference>
<feature type="repeat" description="TPR" evidence="3">
    <location>
        <begin position="166"/>
        <end position="199"/>
    </location>
</feature>
<evidence type="ECO:0000256" key="2">
    <source>
        <dbReference type="ARBA" id="ARBA00022803"/>
    </source>
</evidence>
<dbReference type="InterPro" id="IPR019734">
    <property type="entry name" value="TPR_rpt"/>
</dbReference>
<keyword evidence="1" id="KW-0677">Repeat</keyword>
<dbReference type="EMBL" id="VWOX01000021">
    <property type="protein sequence ID" value="KAA5539204.1"/>
    <property type="molecule type" value="Genomic_DNA"/>
</dbReference>
<evidence type="ECO:0000256" key="3">
    <source>
        <dbReference type="PROSITE-ProRule" id="PRU00339"/>
    </source>
</evidence>
<dbReference type="Pfam" id="PF14559">
    <property type="entry name" value="TPR_19"/>
    <property type="match status" value="1"/>
</dbReference>
<dbReference type="Proteomes" id="UP000324479">
    <property type="component" value="Unassembled WGS sequence"/>
</dbReference>
<protein>
    <submittedName>
        <fullName evidence="4">Tetratricopeptide repeat protein</fullName>
    </submittedName>
</protein>
<dbReference type="PROSITE" id="PS50005">
    <property type="entry name" value="TPR"/>
    <property type="match status" value="3"/>
</dbReference>
<dbReference type="InterPro" id="IPR051685">
    <property type="entry name" value="Ycf3/AcsC/BcsC/TPR_MFPF"/>
</dbReference>
<dbReference type="AlphaFoldDB" id="A0A5M6CVF0"/>
<dbReference type="SUPFAM" id="SSF48452">
    <property type="entry name" value="TPR-like"/>
    <property type="match status" value="1"/>
</dbReference>
<dbReference type="PANTHER" id="PTHR44943:SF4">
    <property type="entry name" value="TPR REPEAT-CONTAINING PROTEIN MJ0798"/>
    <property type="match status" value="1"/>
</dbReference>
<feature type="repeat" description="TPR" evidence="3">
    <location>
        <begin position="200"/>
        <end position="233"/>
    </location>
</feature>
<reference evidence="4 5" key="1">
    <citation type="submission" date="2019-08" db="EMBL/GenBank/DDBJ databases">
        <authorList>
            <person name="Dhanesh K."/>
            <person name="Kumar G."/>
            <person name="Sasikala C."/>
            <person name="Venkata Ramana C."/>
        </authorList>
    </citation>
    <scope>NUCLEOTIDE SEQUENCE [LARGE SCALE GENOMIC DNA]</scope>
    <source>
        <strain evidence="4 5">JC645</strain>
    </source>
</reference>
<evidence type="ECO:0000256" key="1">
    <source>
        <dbReference type="ARBA" id="ARBA00022737"/>
    </source>
</evidence>
<keyword evidence="5" id="KW-1185">Reference proteome</keyword>
<dbReference type="PROSITE" id="PS51257">
    <property type="entry name" value="PROKAR_LIPOPROTEIN"/>
    <property type="match status" value="1"/>
</dbReference>
<proteinExistence type="predicted"/>
<name>A0A5M6CVF0_9BACT</name>
<dbReference type="InterPro" id="IPR011990">
    <property type="entry name" value="TPR-like_helical_dom_sf"/>
</dbReference>
<evidence type="ECO:0000313" key="4">
    <source>
        <dbReference type="EMBL" id="KAA5539204.1"/>
    </source>
</evidence>
<feature type="repeat" description="TPR" evidence="3">
    <location>
        <begin position="321"/>
        <end position="354"/>
    </location>
</feature>
<dbReference type="Gene3D" id="1.25.40.10">
    <property type="entry name" value="Tetratricopeptide repeat domain"/>
    <property type="match status" value="3"/>
</dbReference>
<sequence>MTRTLSRRWLQWTGLAIAMTIFGCQRDATEPNAKSATATLENSQGDGSTSRTIGSFSLPIVDTTNVEPPIVEQIAELEARFERATIDDAGKLYGKLGMMYQCLEVHWAAKNCYKAAAEASPEDYRWPFLLGHLARLAGDPDQATQRFSQALELIRTRGGADRQPEITALCWLGETALSQGRWTLAENRFQQVLEIDPDQAFAHYSLGRIAEQQDQLDSAVNHLQQANRLEPEVSSIQYLLGTVYHKLGREALAIALLQSSTANRQPYLPSDALLWEVESSLKSYRRFQFIADQNFKAGQYQVAVDSYRQALHFQATPEALAQTHCNLGSALSKLGDHAEAVKHWKQAAAFSPDHTPTLLNLAEFAAATGQETQAIEIYQSIIARLPDHRKARRKLAEVLARHPTDPATQTR</sequence>
<comment type="caution">
    <text evidence="4">The sequence shown here is derived from an EMBL/GenBank/DDBJ whole genome shotgun (WGS) entry which is preliminary data.</text>
</comment>
<dbReference type="RefSeq" id="WP_150079397.1">
    <property type="nucleotide sequence ID" value="NZ_VWOX01000021.1"/>
</dbReference>